<dbReference type="Proteomes" id="UP000321393">
    <property type="component" value="Unassembled WGS sequence"/>
</dbReference>
<dbReference type="Proteomes" id="UP000321947">
    <property type="component" value="Unassembled WGS sequence"/>
</dbReference>
<reference evidence="3 4" key="1">
    <citation type="submission" date="2019-08" db="EMBL/GenBank/DDBJ databases">
        <title>Draft genome sequences of two oriental melons (Cucumis melo L. var makuwa).</title>
        <authorList>
            <person name="Kwon S.-Y."/>
        </authorList>
    </citation>
    <scope>NUCLEOTIDE SEQUENCE [LARGE SCALE GENOMIC DNA]</scope>
    <source>
        <strain evidence="4">cv. Chang Bougi</strain>
        <strain evidence="3">cv. SW 3</strain>
        <tissue evidence="1">Leaf</tissue>
    </source>
</reference>
<gene>
    <name evidence="2" type="ORF">E5676_scaffold602G00770</name>
    <name evidence="1" type="ORF">E6C27_scaffold21G004430</name>
</gene>
<evidence type="ECO:0000313" key="4">
    <source>
        <dbReference type="Proteomes" id="UP000321947"/>
    </source>
</evidence>
<accession>A0A5A7VDF5</accession>
<proteinExistence type="predicted"/>
<evidence type="ECO:0000313" key="2">
    <source>
        <dbReference type="EMBL" id="TYK00912.1"/>
    </source>
</evidence>
<name>A0A5A7VDF5_CUCMM</name>
<organism evidence="1 3">
    <name type="scientific">Cucumis melo var. makuwa</name>
    <name type="common">Oriental melon</name>
    <dbReference type="NCBI Taxonomy" id="1194695"/>
    <lineage>
        <taxon>Eukaryota</taxon>
        <taxon>Viridiplantae</taxon>
        <taxon>Streptophyta</taxon>
        <taxon>Embryophyta</taxon>
        <taxon>Tracheophyta</taxon>
        <taxon>Spermatophyta</taxon>
        <taxon>Magnoliopsida</taxon>
        <taxon>eudicotyledons</taxon>
        <taxon>Gunneridae</taxon>
        <taxon>Pentapetalae</taxon>
        <taxon>rosids</taxon>
        <taxon>fabids</taxon>
        <taxon>Cucurbitales</taxon>
        <taxon>Cucurbitaceae</taxon>
        <taxon>Benincaseae</taxon>
        <taxon>Cucumis</taxon>
    </lineage>
</organism>
<dbReference type="EMBL" id="SSTD01016371">
    <property type="protein sequence ID" value="TYK00912.1"/>
    <property type="molecule type" value="Genomic_DNA"/>
</dbReference>
<sequence>MASMQETREVFKKEFPEKTTDLGSFKVGKSIARPKSKIEDMLVKVDKFTYLTDFIILDYETDQEVSGDATYLLMLVSFFERYSPDSLVVASRDVLYYFDTFSSDESNAGTSVLAYLSGYLATLWGQDMRDGVG</sequence>
<evidence type="ECO:0000313" key="3">
    <source>
        <dbReference type="Proteomes" id="UP000321393"/>
    </source>
</evidence>
<comment type="caution">
    <text evidence="1">The sequence shown here is derived from an EMBL/GenBank/DDBJ whole genome shotgun (WGS) entry which is preliminary data.</text>
</comment>
<protein>
    <submittedName>
        <fullName evidence="1">Uncharacterized protein</fullName>
    </submittedName>
</protein>
<dbReference type="AlphaFoldDB" id="A0A5A7VDF5"/>
<evidence type="ECO:0000313" key="1">
    <source>
        <dbReference type="EMBL" id="KAA0066372.1"/>
    </source>
</evidence>
<dbReference type="EMBL" id="SSTE01000903">
    <property type="protein sequence ID" value="KAA0066372.1"/>
    <property type="molecule type" value="Genomic_DNA"/>
</dbReference>